<sequence length="480" mass="51808">MPYDSTVRTFPAHAHTSVRRLVLNTTRCRCPDLPCARLCAGSLSTTQAAAAWTHPASPATPQRNAPQPAYARGSVRGLTFDERAWARFRRPLPPPRHRPRTLVGSLSTTAAATALQRPAPHCRPAPPLCCHIATPHAAPPPAHAPGAARQRRRSLSTPAAALPRCNAPRRATAHARSRRRCPVPPCIAHARSPTPLRPPGDTPRRRYYLVTPRATTAALPHAPVSVRELGFVVRHRCCPAPSRAGSVSTPDGAIAPWRRGFRRPAPCPVPAVHQPRAGFDAGCRALCRAAALPAAVHHARAGFDVRRRALASKSARGCTVAGNGACAARRRALCRAAALPAAVYQPAPWPHPACAPMSVRGFGFVARRRAPGFNTRRCWHPARVLMSGPRPGHTPCTLPRPMPCTTCAGFDARGLGFVARRHALPPRGFRHPAPPAPRAGLDAWRPSPSAHAPMNVRRLVYAAWPRRRSKQDSRYGPTLI</sequence>
<accession>A0AAD6ULY6</accession>
<keyword evidence="3" id="KW-1185">Reference proteome</keyword>
<evidence type="ECO:0000256" key="1">
    <source>
        <dbReference type="SAM" id="MobiDB-lite"/>
    </source>
</evidence>
<evidence type="ECO:0000313" key="2">
    <source>
        <dbReference type="EMBL" id="KAJ7190289.1"/>
    </source>
</evidence>
<comment type="caution">
    <text evidence="2">The sequence shown here is derived from an EMBL/GenBank/DDBJ whole genome shotgun (WGS) entry which is preliminary data.</text>
</comment>
<evidence type="ECO:0000313" key="3">
    <source>
        <dbReference type="Proteomes" id="UP001219525"/>
    </source>
</evidence>
<dbReference type="EMBL" id="JARJCW010000153">
    <property type="protein sequence ID" value="KAJ7190289.1"/>
    <property type="molecule type" value="Genomic_DNA"/>
</dbReference>
<reference evidence="2" key="1">
    <citation type="submission" date="2023-03" db="EMBL/GenBank/DDBJ databases">
        <title>Massive genome expansion in bonnet fungi (Mycena s.s.) driven by repeated elements and novel gene families across ecological guilds.</title>
        <authorList>
            <consortium name="Lawrence Berkeley National Laboratory"/>
            <person name="Harder C.B."/>
            <person name="Miyauchi S."/>
            <person name="Viragh M."/>
            <person name="Kuo A."/>
            <person name="Thoen E."/>
            <person name="Andreopoulos B."/>
            <person name="Lu D."/>
            <person name="Skrede I."/>
            <person name="Drula E."/>
            <person name="Henrissat B."/>
            <person name="Morin E."/>
            <person name="Kohler A."/>
            <person name="Barry K."/>
            <person name="LaButti K."/>
            <person name="Morin E."/>
            <person name="Salamov A."/>
            <person name="Lipzen A."/>
            <person name="Mereny Z."/>
            <person name="Hegedus B."/>
            <person name="Baldrian P."/>
            <person name="Stursova M."/>
            <person name="Weitz H."/>
            <person name="Taylor A."/>
            <person name="Grigoriev I.V."/>
            <person name="Nagy L.G."/>
            <person name="Martin F."/>
            <person name="Kauserud H."/>
        </authorList>
    </citation>
    <scope>NUCLEOTIDE SEQUENCE</scope>
    <source>
        <strain evidence="2">9144</strain>
    </source>
</reference>
<gene>
    <name evidence="2" type="ORF">GGX14DRAFT_580002</name>
</gene>
<protein>
    <submittedName>
        <fullName evidence="2">Uncharacterized protein</fullName>
    </submittedName>
</protein>
<dbReference type="Proteomes" id="UP001219525">
    <property type="component" value="Unassembled WGS sequence"/>
</dbReference>
<name>A0AAD6ULY6_9AGAR</name>
<organism evidence="2 3">
    <name type="scientific">Mycena pura</name>
    <dbReference type="NCBI Taxonomy" id="153505"/>
    <lineage>
        <taxon>Eukaryota</taxon>
        <taxon>Fungi</taxon>
        <taxon>Dikarya</taxon>
        <taxon>Basidiomycota</taxon>
        <taxon>Agaricomycotina</taxon>
        <taxon>Agaricomycetes</taxon>
        <taxon>Agaricomycetidae</taxon>
        <taxon>Agaricales</taxon>
        <taxon>Marasmiineae</taxon>
        <taxon>Mycenaceae</taxon>
        <taxon>Mycena</taxon>
    </lineage>
</organism>
<dbReference type="AlphaFoldDB" id="A0AAD6ULY6"/>
<feature type="region of interest" description="Disordered" evidence="1">
    <location>
        <begin position="139"/>
        <end position="178"/>
    </location>
</feature>
<proteinExistence type="predicted"/>